<dbReference type="SUPFAM" id="SSF47598">
    <property type="entry name" value="Ribbon-helix-helix"/>
    <property type="match status" value="1"/>
</dbReference>
<dbReference type="CDD" id="cd22231">
    <property type="entry name" value="RHH_NikR_HicB-like"/>
    <property type="match status" value="1"/>
</dbReference>
<gene>
    <name evidence="2" type="ORF">M6B22_16970</name>
</gene>
<dbReference type="EMBL" id="CP097463">
    <property type="protein sequence ID" value="WAX56213.1"/>
    <property type="molecule type" value="Genomic_DNA"/>
</dbReference>
<dbReference type="Gene3D" id="1.10.1220.10">
    <property type="entry name" value="Met repressor-like"/>
    <property type="match status" value="1"/>
</dbReference>
<organism evidence="2 3">
    <name type="scientific">Jatrophihabitans cynanchi</name>
    <dbReference type="NCBI Taxonomy" id="2944128"/>
    <lineage>
        <taxon>Bacteria</taxon>
        <taxon>Bacillati</taxon>
        <taxon>Actinomycetota</taxon>
        <taxon>Actinomycetes</taxon>
        <taxon>Jatrophihabitantales</taxon>
        <taxon>Jatrophihabitantaceae</taxon>
        <taxon>Jatrophihabitans</taxon>
    </lineage>
</organism>
<proteinExistence type="predicted"/>
<sequence>MAKKYEGGTIGGTPVTEELIAKAVERAERGYDVEQLRKRGRPKLNPDAEGESTVIPVRMDDELLEALGEKARQGGISRSEAIREAVRAWIHVA</sequence>
<dbReference type="InterPro" id="IPR010985">
    <property type="entry name" value="Ribbon_hlx_hlx"/>
</dbReference>
<dbReference type="Pfam" id="PF01402">
    <property type="entry name" value="RHH_1"/>
    <property type="match status" value="1"/>
</dbReference>
<evidence type="ECO:0000259" key="1">
    <source>
        <dbReference type="Pfam" id="PF01402"/>
    </source>
</evidence>
<dbReference type="InterPro" id="IPR013321">
    <property type="entry name" value="Arc_rbn_hlx_hlx"/>
</dbReference>
<dbReference type="InterPro" id="IPR002145">
    <property type="entry name" value="CopG"/>
</dbReference>
<dbReference type="RefSeq" id="WP_269442744.1">
    <property type="nucleotide sequence ID" value="NZ_CP097463.1"/>
</dbReference>
<protein>
    <submittedName>
        <fullName evidence="2">Ribbon-helix-helix domain-containing protein</fullName>
    </submittedName>
</protein>
<keyword evidence="3" id="KW-1185">Reference proteome</keyword>
<reference evidence="2" key="1">
    <citation type="submission" date="2022-05" db="EMBL/GenBank/DDBJ databases">
        <title>Jatrophihabitans sp. SB3-54 whole genome sequence.</title>
        <authorList>
            <person name="Suh M.K."/>
            <person name="Eom M.K."/>
            <person name="Kim J.S."/>
            <person name="Kim H.S."/>
            <person name="Do H.E."/>
            <person name="Shin Y.K."/>
            <person name="Lee J.-S."/>
        </authorList>
    </citation>
    <scope>NUCLEOTIDE SEQUENCE</scope>
    <source>
        <strain evidence="2">SB3-54</strain>
    </source>
</reference>
<feature type="domain" description="Ribbon-helix-helix protein CopG" evidence="1">
    <location>
        <begin position="55"/>
        <end position="90"/>
    </location>
</feature>
<dbReference type="Proteomes" id="UP001164693">
    <property type="component" value="Chromosome"/>
</dbReference>
<name>A0ABY7JUK5_9ACTN</name>
<evidence type="ECO:0000313" key="3">
    <source>
        <dbReference type="Proteomes" id="UP001164693"/>
    </source>
</evidence>
<evidence type="ECO:0000313" key="2">
    <source>
        <dbReference type="EMBL" id="WAX56213.1"/>
    </source>
</evidence>
<accession>A0ABY7JUK5</accession>